<dbReference type="AlphaFoldDB" id="A0AAV6LRR7"/>
<proteinExistence type="predicted"/>
<dbReference type="EMBL" id="JACTNZ010000001">
    <property type="protein sequence ID" value="KAG5566487.1"/>
    <property type="molecule type" value="Genomic_DNA"/>
</dbReference>
<accession>A0AAV6LRR7</accession>
<keyword evidence="2" id="KW-1185">Reference proteome</keyword>
<reference evidence="1" key="1">
    <citation type="submission" date="2020-08" db="EMBL/GenBank/DDBJ databases">
        <title>Plant Genome Project.</title>
        <authorList>
            <person name="Zhang R.-G."/>
        </authorList>
    </citation>
    <scope>NUCLEOTIDE SEQUENCE</scope>
    <source>
        <strain evidence="1">WSP0</strain>
        <tissue evidence="1">Leaf</tissue>
    </source>
</reference>
<comment type="caution">
    <text evidence="1">The sequence shown here is derived from an EMBL/GenBank/DDBJ whole genome shotgun (WGS) entry which is preliminary data.</text>
</comment>
<name>A0AAV6LRR7_9ERIC</name>
<protein>
    <submittedName>
        <fullName evidence="1">Uncharacterized protein</fullName>
    </submittedName>
</protein>
<sequence length="88" mass="10201">MRWDDEKEWFNLHSKGDSMRKCVLKLSLATAIYGILQERNARIFLHKRLDPGSLAATVCNSICDALLFWRMLDSSQGNKDICREWGIL</sequence>
<evidence type="ECO:0000313" key="1">
    <source>
        <dbReference type="EMBL" id="KAG5566487.1"/>
    </source>
</evidence>
<organism evidence="1 2">
    <name type="scientific">Rhododendron griersonianum</name>
    <dbReference type="NCBI Taxonomy" id="479676"/>
    <lineage>
        <taxon>Eukaryota</taxon>
        <taxon>Viridiplantae</taxon>
        <taxon>Streptophyta</taxon>
        <taxon>Embryophyta</taxon>
        <taxon>Tracheophyta</taxon>
        <taxon>Spermatophyta</taxon>
        <taxon>Magnoliopsida</taxon>
        <taxon>eudicotyledons</taxon>
        <taxon>Gunneridae</taxon>
        <taxon>Pentapetalae</taxon>
        <taxon>asterids</taxon>
        <taxon>Ericales</taxon>
        <taxon>Ericaceae</taxon>
        <taxon>Ericoideae</taxon>
        <taxon>Rhodoreae</taxon>
        <taxon>Rhododendron</taxon>
    </lineage>
</organism>
<evidence type="ECO:0000313" key="2">
    <source>
        <dbReference type="Proteomes" id="UP000823749"/>
    </source>
</evidence>
<gene>
    <name evidence="1" type="ORF">RHGRI_002145</name>
</gene>
<dbReference type="Proteomes" id="UP000823749">
    <property type="component" value="Chromosome 1"/>
</dbReference>